<keyword evidence="4 7" id="KW-0479">Metal-binding</keyword>
<dbReference type="InterPro" id="IPR036793">
    <property type="entry name" value="Asp_carbatrfase_reg_N_sf"/>
</dbReference>
<dbReference type="SUPFAM" id="SSF54893">
    <property type="entry name" value="Aspartate carbamoyltransferase, Regulatory-chain, N-terminal domain"/>
    <property type="match status" value="1"/>
</dbReference>
<dbReference type="InterPro" id="IPR002801">
    <property type="entry name" value="Asp_carbamoylTrfase_reg"/>
</dbReference>
<evidence type="ECO:0000256" key="2">
    <source>
        <dbReference type="ARBA" id="ARBA00010498"/>
    </source>
</evidence>
<evidence type="ECO:0000256" key="4">
    <source>
        <dbReference type="ARBA" id="ARBA00022723"/>
    </source>
</evidence>
<evidence type="ECO:0000313" key="10">
    <source>
        <dbReference type="EMBL" id="RSN67175.1"/>
    </source>
</evidence>
<proteinExistence type="inferred from homology"/>
<organism evidence="10 11">
    <name type="scientific">Candidatus Korarchaeum cryptofilum</name>
    <dbReference type="NCBI Taxonomy" id="498846"/>
    <lineage>
        <taxon>Archaea</taxon>
        <taxon>Thermoproteota</taxon>
        <taxon>Candidatus Korarchaeia</taxon>
        <taxon>Candidatus Korarchaeales</taxon>
        <taxon>Candidatus Korarchaeaceae</taxon>
        <taxon>Candidatus Korarchaeum</taxon>
    </lineage>
</organism>
<dbReference type="InterPro" id="IPR020545">
    <property type="entry name" value="Asp_carbamoyltransf_reg_N"/>
</dbReference>
<evidence type="ECO:0000256" key="5">
    <source>
        <dbReference type="ARBA" id="ARBA00022833"/>
    </source>
</evidence>
<dbReference type="InterPro" id="IPR036792">
    <property type="entry name" value="Asp_carbatrfase_reg_C_sf"/>
</dbReference>
<keyword evidence="5 7" id="KW-0862">Zinc</keyword>
<comment type="caution">
    <text evidence="10">The sequence shown here is derived from an EMBL/GenBank/DDBJ whole genome shotgun (WGS) entry which is preliminary data.</text>
</comment>
<name>A0A3R9PBC7_9CREN</name>
<sequence>MKEELVVRRISDGTVIDHIPAGRALRVLKLLGITGERDGVVALVMNVPSKKLGKKDIVKIEGRELSKEEVDKISLIAPSATINIIRNFEVASKRRVELPRRVVGILRCLNPNCVTNAPREAVEPSFTLISESPLRMVCEYCGEYLREEDIIEQLSGV</sequence>
<dbReference type="GO" id="GO:0009347">
    <property type="term" value="C:aspartate carbamoyltransferase complex"/>
    <property type="evidence" value="ECO:0007669"/>
    <property type="project" value="InterPro"/>
</dbReference>
<evidence type="ECO:0000256" key="1">
    <source>
        <dbReference type="ARBA" id="ARBA00002565"/>
    </source>
</evidence>
<comment type="function">
    <text evidence="1 7">Involved in allosteric regulation of aspartate carbamoyltransferase.</text>
</comment>
<protein>
    <recommendedName>
        <fullName evidence="3 7">Aspartate carbamoyltransferase regulatory chain</fullName>
    </recommendedName>
</protein>
<accession>A0A3R9PBC7</accession>
<evidence type="ECO:0000256" key="3">
    <source>
        <dbReference type="ARBA" id="ARBA00021764"/>
    </source>
</evidence>
<dbReference type="GO" id="GO:0016740">
    <property type="term" value="F:transferase activity"/>
    <property type="evidence" value="ECO:0007669"/>
    <property type="project" value="UniProtKB-KW"/>
</dbReference>
<comment type="similarity">
    <text evidence="2 7">Belongs to the PyrI family.</text>
</comment>
<dbReference type="PANTHER" id="PTHR35805:SF1">
    <property type="entry name" value="ASPARTATE CARBAMOYLTRANSFERASE REGULATORY CHAIN"/>
    <property type="match status" value="1"/>
</dbReference>
<dbReference type="EMBL" id="RCOR01000049">
    <property type="protein sequence ID" value="RSN67175.1"/>
    <property type="molecule type" value="Genomic_DNA"/>
</dbReference>
<evidence type="ECO:0000259" key="8">
    <source>
        <dbReference type="Pfam" id="PF01948"/>
    </source>
</evidence>
<keyword evidence="6 7" id="KW-0665">Pyrimidine biosynthesis</keyword>
<dbReference type="HAMAP" id="MF_00002">
    <property type="entry name" value="Asp_carb_tr_reg"/>
    <property type="match status" value="1"/>
</dbReference>
<feature type="binding site" evidence="7">
    <location>
        <position position="141"/>
    </location>
    <ligand>
        <name>Zn(2+)</name>
        <dbReference type="ChEBI" id="CHEBI:29105"/>
    </ligand>
</feature>
<reference evidence="10 11" key="1">
    <citation type="submission" date="2018-10" db="EMBL/GenBank/DDBJ databases">
        <title>Co-occurring genomic capacity for anaerobic methane metabolism and dissimilatory sulfite reduction discovered in the Korarchaeota.</title>
        <authorList>
            <person name="Mckay L.J."/>
            <person name="Dlakic M."/>
            <person name="Fields M.W."/>
            <person name="Delmont T.O."/>
            <person name="Eren A.M."/>
            <person name="Jay Z.J."/>
            <person name="Klingelsmith K.B."/>
            <person name="Rusch D.B."/>
            <person name="Inskeep W.P."/>
        </authorList>
    </citation>
    <scope>NUCLEOTIDE SEQUENCE [LARGE SCALE GENOMIC DNA]</scope>
    <source>
        <strain evidence="10 11">WS</strain>
    </source>
</reference>
<dbReference type="Gene3D" id="3.30.70.140">
    <property type="entry name" value="Aspartate carbamoyltransferase regulatory subunit, N-terminal domain"/>
    <property type="match status" value="1"/>
</dbReference>
<gene>
    <name evidence="7" type="primary">pyrI</name>
    <name evidence="10" type="ORF">D9Q81_09145</name>
</gene>
<feature type="binding site" evidence="7">
    <location>
        <position position="138"/>
    </location>
    <ligand>
        <name>Zn(2+)</name>
        <dbReference type="ChEBI" id="CHEBI:29105"/>
    </ligand>
</feature>
<dbReference type="InterPro" id="IPR020542">
    <property type="entry name" value="Asp_carbamoyltrfase_reg_C"/>
</dbReference>
<dbReference type="RefSeq" id="WP_012308810.1">
    <property type="nucleotide sequence ID" value="NZ_RCOR01000049.1"/>
</dbReference>
<dbReference type="SMR" id="A0A3R9PBC7"/>
<feature type="domain" description="Aspartate carbamoyltransferase regulatory subunit N-terminal" evidence="8">
    <location>
        <begin position="6"/>
        <end position="97"/>
    </location>
</feature>
<comment type="cofactor">
    <cofactor evidence="7">
        <name>Zn(2+)</name>
        <dbReference type="ChEBI" id="CHEBI:29105"/>
    </cofactor>
    <text evidence="7">Binds 1 zinc ion per subunit.</text>
</comment>
<dbReference type="GO" id="GO:0006221">
    <property type="term" value="P:pyrimidine nucleotide biosynthetic process"/>
    <property type="evidence" value="ECO:0007669"/>
    <property type="project" value="UniProtKB-UniRule"/>
</dbReference>
<dbReference type="GO" id="GO:0006207">
    <property type="term" value="P:'de novo' pyrimidine nucleobase biosynthetic process"/>
    <property type="evidence" value="ECO:0007669"/>
    <property type="project" value="InterPro"/>
</dbReference>
<feature type="binding site" evidence="7">
    <location>
        <position position="108"/>
    </location>
    <ligand>
        <name>Zn(2+)</name>
        <dbReference type="ChEBI" id="CHEBI:29105"/>
    </ligand>
</feature>
<evidence type="ECO:0000256" key="6">
    <source>
        <dbReference type="ARBA" id="ARBA00022975"/>
    </source>
</evidence>
<dbReference type="Pfam" id="PF02748">
    <property type="entry name" value="PyrI_C"/>
    <property type="match status" value="1"/>
</dbReference>
<evidence type="ECO:0000313" key="11">
    <source>
        <dbReference type="Proteomes" id="UP000278149"/>
    </source>
</evidence>
<dbReference type="NCBIfam" id="TIGR00240">
    <property type="entry name" value="ATCase_reg"/>
    <property type="match status" value="1"/>
</dbReference>
<dbReference type="Pfam" id="PF01948">
    <property type="entry name" value="PyrI"/>
    <property type="match status" value="1"/>
</dbReference>
<evidence type="ECO:0000256" key="7">
    <source>
        <dbReference type="HAMAP-Rule" id="MF_00002"/>
    </source>
</evidence>
<feature type="domain" description="Aspartate carbamoyltransferase regulatory subunit C-terminal" evidence="9">
    <location>
        <begin position="101"/>
        <end position="150"/>
    </location>
</feature>
<keyword evidence="10" id="KW-0808">Transferase</keyword>
<dbReference type="GO" id="GO:0046872">
    <property type="term" value="F:metal ion binding"/>
    <property type="evidence" value="ECO:0007669"/>
    <property type="project" value="UniProtKB-KW"/>
</dbReference>
<evidence type="ECO:0000259" key="9">
    <source>
        <dbReference type="Pfam" id="PF02748"/>
    </source>
</evidence>
<comment type="subunit">
    <text evidence="7">Contains catalytic and regulatory chains.</text>
</comment>
<dbReference type="SUPFAM" id="SSF57825">
    <property type="entry name" value="Aspartate carbamoyltransferase, Regulatory-chain, C-terminal domain"/>
    <property type="match status" value="1"/>
</dbReference>
<dbReference type="PANTHER" id="PTHR35805">
    <property type="entry name" value="ASPARTATE CARBAMOYLTRANSFERASE REGULATORY CHAIN"/>
    <property type="match status" value="1"/>
</dbReference>
<dbReference type="AlphaFoldDB" id="A0A3R9PBC7"/>
<feature type="binding site" evidence="7">
    <location>
        <position position="113"/>
    </location>
    <ligand>
        <name>Zn(2+)</name>
        <dbReference type="ChEBI" id="CHEBI:29105"/>
    </ligand>
</feature>
<dbReference type="GeneID" id="6093442"/>
<dbReference type="Proteomes" id="UP000278149">
    <property type="component" value="Unassembled WGS sequence"/>
</dbReference>
<dbReference type="Gene3D" id="2.30.30.20">
    <property type="entry name" value="Aspartate carbamoyltransferase regulatory subunit, C-terminal domain"/>
    <property type="match status" value="1"/>
</dbReference>
<dbReference type="OMA" id="CPNRNCI"/>